<dbReference type="STRING" id="398720.MED217_05197"/>
<sequence length="971" mass="109007">MLKERFVLVVVLLLTFTGFAQTRNPLIAKELTEQQAWVDSIYDGMTLKEKIGQLFMVDVFSRDPKSVTDAVKPLIEKHHIGGLIFSKGGPVRQARLTNEYQALSKVPLMVAMDAEWGLAMRLDSTYAFPWNMTLGAISDNKLVEQVGKQIGLHNKRLGVHINFAPDVDINVNPENPIIGNRSFGEDRDNVTDKSVAFIRGMQGAGVLGSAKHFPGHGDTNQDSHKTLPTIPFSRKRLDSIEMYPYKKVIDAGIASIMVAHLNVPALDNRPGYPTSLSKKVVTDILKDSLGYQGLIFTDALNMKGASNYDAPGEIDLAAFNAGNDILLMSENVPKAIAKIEEAYNKGEITEKRLSRSVKKILFAKFKAGLNNYKPIELQNLYEDLNKPEDEVVYRKAMASALTVLKNDQAILPVKNIEDKKIAYIELGDDSGTPFYNALKKYAEITKIEAASASEYSTKLEAFNYVIIGFHRSNDNPWKSYKFTSREIEIIETIAAAKPTVLDVFVRPYALFDLENTSNLEGVVMSYQNSSIAQELSAQLIFGAIEAKGKLPVSVGEEFKINTSYEIGTLRRLKYGIPEEEGMDSEQLKGIDNLMKEGLTDVMFPGGQVLVARHGRVIYEKAFGYHTYTKKQPVQLDDVYDLASMTKILATLPMLMKRYDEGKFKLDDKLGTLLPVLQGSNKQNITVKEVLSHYGRLKPWIPFYTATFDDSGKLSKKYYRTRPEENFSLKVAEDLYLRNDYPDSIVKIIADSDLLSRRVYKYSDLSYFLFKEYLENTGGKDLDHLTQENYYQSLGAHTMGYKPLSRFAKSKIVPSENDTYWRMQQVHGYVHDMGAAMEDNIGGHAGLFSNANDVAKMMQMYLQNGYYGGKRYFSKETMNAFNTCYYCKDDVRRGVGFDKPQLGTVGPTCGCVSMESFGHSGFTGTLTWADPESGIIYVFLSNRTFPTADNRKLISSDLRTRIQEVIENAVIP</sequence>
<dbReference type="SUPFAM" id="SSF51445">
    <property type="entry name" value="(Trans)glycosidases"/>
    <property type="match status" value="1"/>
</dbReference>
<evidence type="ECO:0000256" key="3">
    <source>
        <dbReference type="ARBA" id="ARBA00012663"/>
    </source>
</evidence>
<dbReference type="eggNOG" id="COG1680">
    <property type="taxonomic scope" value="Bacteria"/>
</dbReference>
<comment type="caution">
    <text evidence="9">The sequence shown here is derived from an EMBL/GenBank/DDBJ whole genome shotgun (WGS) entry which is preliminary data.</text>
</comment>
<dbReference type="InterPro" id="IPR050226">
    <property type="entry name" value="NagZ_Beta-hexosaminidase"/>
</dbReference>
<evidence type="ECO:0000313" key="9">
    <source>
        <dbReference type="EMBL" id="EAQ50401.1"/>
    </source>
</evidence>
<organism evidence="9 10">
    <name type="scientific">Leeuwenhoekiella blandensis (strain CECT 7118 / CCUG 51940 / KCTC 22103 / MED217)</name>
    <name type="common">Flavobacterium sp. (strain MED217)</name>
    <dbReference type="NCBI Taxonomy" id="398720"/>
    <lineage>
        <taxon>Bacteria</taxon>
        <taxon>Pseudomonadati</taxon>
        <taxon>Bacteroidota</taxon>
        <taxon>Flavobacteriia</taxon>
        <taxon>Flavobacteriales</taxon>
        <taxon>Flavobacteriaceae</taxon>
        <taxon>Leeuwenhoekiella</taxon>
    </lineage>
</organism>
<dbReference type="Gene3D" id="3.20.20.300">
    <property type="entry name" value="Glycoside hydrolase, family 3, N-terminal domain"/>
    <property type="match status" value="1"/>
</dbReference>
<dbReference type="InterPro" id="IPR001466">
    <property type="entry name" value="Beta-lactam-related"/>
</dbReference>
<dbReference type="GO" id="GO:0009254">
    <property type="term" value="P:peptidoglycan turnover"/>
    <property type="evidence" value="ECO:0007669"/>
    <property type="project" value="TreeGrafter"/>
</dbReference>
<feature type="domain" description="Glycoside hydrolase family 3 C-terminal" evidence="8">
    <location>
        <begin position="402"/>
        <end position="559"/>
    </location>
</feature>
<evidence type="ECO:0000313" key="10">
    <source>
        <dbReference type="Proteomes" id="UP000001601"/>
    </source>
</evidence>
<dbReference type="GO" id="GO:0005975">
    <property type="term" value="P:carbohydrate metabolic process"/>
    <property type="evidence" value="ECO:0007669"/>
    <property type="project" value="InterPro"/>
</dbReference>
<dbReference type="PANTHER" id="PTHR30480:SF13">
    <property type="entry name" value="BETA-HEXOSAMINIDASE"/>
    <property type="match status" value="1"/>
</dbReference>
<dbReference type="Pfam" id="PF01915">
    <property type="entry name" value="Glyco_hydro_3_C"/>
    <property type="match status" value="1"/>
</dbReference>
<accession>A3XJ67</accession>
<dbReference type="InterPro" id="IPR017853">
    <property type="entry name" value="GH"/>
</dbReference>
<proteinExistence type="inferred from homology"/>
<dbReference type="PANTHER" id="PTHR30480">
    <property type="entry name" value="BETA-HEXOSAMINIDASE-RELATED"/>
    <property type="match status" value="1"/>
</dbReference>
<dbReference type="EMBL" id="AANC01000002">
    <property type="protein sequence ID" value="EAQ50401.1"/>
    <property type="molecule type" value="Genomic_DNA"/>
</dbReference>
<dbReference type="HOGENOM" id="CLU_012120_0_0_10"/>
<dbReference type="InterPro" id="IPR036881">
    <property type="entry name" value="Glyco_hydro_3_C_sf"/>
</dbReference>
<evidence type="ECO:0000256" key="5">
    <source>
        <dbReference type="ARBA" id="ARBA00023295"/>
    </source>
</evidence>
<dbReference type="OrthoDB" id="9805821at2"/>
<dbReference type="Gene3D" id="3.40.50.1700">
    <property type="entry name" value="Glycoside hydrolase family 3 C-terminal domain"/>
    <property type="match status" value="1"/>
</dbReference>
<feature type="domain" description="Glycoside hydrolase family 3 N-terminal" evidence="7">
    <location>
        <begin position="46"/>
        <end position="361"/>
    </location>
</feature>
<dbReference type="eggNOG" id="COG1472">
    <property type="taxonomic scope" value="Bacteria"/>
</dbReference>
<dbReference type="Pfam" id="PF00933">
    <property type="entry name" value="Glyco_hydro_3"/>
    <property type="match status" value="1"/>
</dbReference>
<comment type="catalytic activity">
    <reaction evidence="1">
        <text>Hydrolysis of terminal non-reducing N-acetyl-D-hexosamine residues in N-acetyl-beta-D-hexosaminides.</text>
        <dbReference type="EC" id="3.2.1.52"/>
    </reaction>
</comment>
<evidence type="ECO:0000256" key="1">
    <source>
        <dbReference type="ARBA" id="ARBA00001231"/>
    </source>
</evidence>
<dbReference type="PRINTS" id="PR00133">
    <property type="entry name" value="GLHYDRLASE3"/>
</dbReference>
<dbReference type="SUPFAM" id="SSF52279">
    <property type="entry name" value="Beta-D-glucan exohydrolase, C-terminal domain"/>
    <property type="match status" value="1"/>
</dbReference>
<protein>
    <recommendedName>
        <fullName evidence="3">beta-N-acetylhexosaminidase</fullName>
        <ecNumber evidence="3">3.2.1.52</ecNumber>
    </recommendedName>
</protein>
<evidence type="ECO:0000256" key="2">
    <source>
        <dbReference type="ARBA" id="ARBA00005336"/>
    </source>
</evidence>
<dbReference type="AlphaFoldDB" id="A3XJ67"/>
<dbReference type="InterPro" id="IPR002772">
    <property type="entry name" value="Glyco_hydro_3_C"/>
</dbReference>
<dbReference type="EC" id="3.2.1.52" evidence="3"/>
<evidence type="ECO:0000259" key="6">
    <source>
        <dbReference type="Pfam" id="PF00144"/>
    </source>
</evidence>
<dbReference type="Gene3D" id="3.40.710.10">
    <property type="entry name" value="DD-peptidase/beta-lactamase superfamily"/>
    <property type="match status" value="1"/>
</dbReference>
<dbReference type="InterPro" id="IPR036962">
    <property type="entry name" value="Glyco_hydro_3_N_sf"/>
</dbReference>
<keyword evidence="4" id="KW-0378">Hydrolase</keyword>
<comment type="similarity">
    <text evidence="2">Belongs to the glycosyl hydrolase 3 family.</text>
</comment>
<dbReference type="SUPFAM" id="SSF56601">
    <property type="entry name" value="beta-lactamase/transpeptidase-like"/>
    <property type="match status" value="1"/>
</dbReference>
<keyword evidence="10" id="KW-1185">Reference proteome</keyword>
<keyword evidence="5" id="KW-0326">Glycosidase</keyword>
<evidence type="ECO:0000259" key="7">
    <source>
        <dbReference type="Pfam" id="PF00933"/>
    </source>
</evidence>
<feature type="domain" description="Beta-lactamase-related" evidence="6">
    <location>
        <begin position="590"/>
        <end position="951"/>
    </location>
</feature>
<dbReference type="Proteomes" id="UP000001601">
    <property type="component" value="Unassembled WGS sequence"/>
</dbReference>
<gene>
    <name evidence="9" type="ORF">MED217_05197</name>
</gene>
<name>A3XJ67_LEEBM</name>
<dbReference type="GO" id="GO:0004563">
    <property type="term" value="F:beta-N-acetylhexosaminidase activity"/>
    <property type="evidence" value="ECO:0007669"/>
    <property type="project" value="UniProtKB-EC"/>
</dbReference>
<evidence type="ECO:0000259" key="8">
    <source>
        <dbReference type="Pfam" id="PF01915"/>
    </source>
</evidence>
<dbReference type="InterPro" id="IPR001764">
    <property type="entry name" value="Glyco_hydro_3_N"/>
</dbReference>
<evidence type="ECO:0000256" key="4">
    <source>
        <dbReference type="ARBA" id="ARBA00022801"/>
    </source>
</evidence>
<dbReference type="InterPro" id="IPR012338">
    <property type="entry name" value="Beta-lactam/transpept-like"/>
</dbReference>
<dbReference type="Pfam" id="PF00144">
    <property type="entry name" value="Beta-lactamase"/>
    <property type="match status" value="1"/>
</dbReference>
<dbReference type="SMR" id="A3XJ67"/>
<dbReference type="RefSeq" id="WP_009779425.1">
    <property type="nucleotide sequence ID" value="NZ_CH672395.1"/>
</dbReference>
<reference evidence="9 10" key="1">
    <citation type="journal article" date="2007" name="Nature">
        <title>Light stimulates growth of proteorhodopsin-containing marine Flavobacteria.</title>
        <authorList>
            <person name="Gomez-Consarnau L."/>
            <person name="Gonzalez J.M."/>
            <person name="Coll-Llado M."/>
            <person name="Gourdon P."/>
            <person name="Pascher T."/>
            <person name="Neutze R."/>
            <person name="Pedros-Alio C."/>
            <person name="Pinhassi J."/>
        </authorList>
    </citation>
    <scope>NUCLEOTIDE SEQUENCE [LARGE SCALE GENOMIC DNA]</scope>
    <source>
        <strain evidence="9 10">MED217</strain>
    </source>
</reference>